<dbReference type="Proteomes" id="UP000799291">
    <property type="component" value="Unassembled WGS sequence"/>
</dbReference>
<dbReference type="AlphaFoldDB" id="A0A6G1IQF1"/>
<reference evidence="1" key="1">
    <citation type="journal article" date="2020" name="Stud. Mycol.">
        <title>101 Dothideomycetes genomes: a test case for predicting lifestyles and emergence of pathogens.</title>
        <authorList>
            <person name="Haridas S."/>
            <person name="Albert R."/>
            <person name="Binder M."/>
            <person name="Bloem J."/>
            <person name="Labutti K."/>
            <person name="Salamov A."/>
            <person name="Andreopoulos B."/>
            <person name="Baker S."/>
            <person name="Barry K."/>
            <person name="Bills G."/>
            <person name="Bluhm B."/>
            <person name="Cannon C."/>
            <person name="Castanera R."/>
            <person name="Culley D."/>
            <person name="Daum C."/>
            <person name="Ezra D."/>
            <person name="Gonzalez J."/>
            <person name="Henrissat B."/>
            <person name="Kuo A."/>
            <person name="Liang C."/>
            <person name="Lipzen A."/>
            <person name="Lutzoni F."/>
            <person name="Magnuson J."/>
            <person name="Mondo S."/>
            <person name="Nolan M."/>
            <person name="Ohm R."/>
            <person name="Pangilinan J."/>
            <person name="Park H.-J."/>
            <person name="Ramirez L."/>
            <person name="Alfaro M."/>
            <person name="Sun H."/>
            <person name="Tritt A."/>
            <person name="Yoshinaga Y."/>
            <person name="Zwiers L.-H."/>
            <person name="Turgeon B."/>
            <person name="Goodwin S."/>
            <person name="Spatafora J."/>
            <person name="Crous P."/>
            <person name="Grigoriev I."/>
        </authorList>
    </citation>
    <scope>NUCLEOTIDE SEQUENCE</scope>
    <source>
        <strain evidence="1">CBS 122367</strain>
    </source>
</reference>
<gene>
    <name evidence="1" type="ORF">K458DRAFT_392791</name>
</gene>
<protein>
    <submittedName>
        <fullName evidence="1">Uncharacterized protein</fullName>
    </submittedName>
</protein>
<name>A0A6G1IQF1_9PLEO</name>
<sequence>MASTKKLLDTSNTFLVGHAERYRGAFNAYIDATQPVGKRYQYFCIPKTFPPQSVFVCTEKYGIQLLAYLDEGQNSKWFCVARPTLRGELMKLAKASTSWGEKKIRVGGFWFTFTQFDEGGHTEILLKEEFVVRASWSDNIHAVGDVVDSVEDKERFEKQVRQKSDYNTQEADNASDKLRIEIAASFA</sequence>
<dbReference type="EMBL" id="MU005596">
    <property type="protein sequence ID" value="KAF2680452.1"/>
    <property type="molecule type" value="Genomic_DNA"/>
</dbReference>
<accession>A0A6G1IQF1</accession>
<evidence type="ECO:0000313" key="1">
    <source>
        <dbReference type="EMBL" id="KAF2680452.1"/>
    </source>
</evidence>
<evidence type="ECO:0000313" key="2">
    <source>
        <dbReference type="Proteomes" id="UP000799291"/>
    </source>
</evidence>
<organism evidence="1 2">
    <name type="scientific">Lentithecium fluviatile CBS 122367</name>
    <dbReference type="NCBI Taxonomy" id="1168545"/>
    <lineage>
        <taxon>Eukaryota</taxon>
        <taxon>Fungi</taxon>
        <taxon>Dikarya</taxon>
        <taxon>Ascomycota</taxon>
        <taxon>Pezizomycotina</taxon>
        <taxon>Dothideomycetes</taxon>
        <taxon>Pleosporomycetidae</taxon>
        <taxon>Pleosporales</taxon>
        <taxon>Massarineae</taxon>
        <taxon>Lentitheciaceae</taxon>
        <taxon>Lentithecium</taxon>
    </lineage>
</organism>
<keyword evidence="2" id="KW-1185">Reference proteome</keyword>
<proteinExistence type="predicted"/>